<accession>A0A1S1V4S9</accession>
<dbReference type="HAMAP" id="MF_00984">
    <property type="entry name" value="SSB"/>
    <property type="match status" value="1"/>
</dbReference>
<gene>
    <name evidence="5" type="primary">ssbA_3</name>
    <name evidence="5" type="ORF">EUAN_22500</name>
</gene>
<dbReference type="PANTHER" id="PTHR10302:SF27">
    <property type="entry name" value="SINGLE-STRANDED DNA-BINDING PROTEIN"/>
    <property type="match status" value="1"/>
</dbReference>
<dbReference type="NCBIfam" id="TIGR00621">
    <property type="entry name" value="ssb"/>
    <property type="match status" value="1"/>
</dbReference>
<dbReference type="Pfam" id="PF00436">
    <property type="entry name" value="SSB"/>
    <property type="match status" value="1"/>
</dbReference>
<keyword evidence="1 2" id="KW-0238">DNA-binding</keyword>
<dbReference type="InterPro" id="IPR012340">
    <property type="entry name" value="NA-bd_OB-fold"/>
</dbReference>
<dbReference type="GO" id="GO:0003697">
    <property type="term" value="F:single-stranded DNA binding"/>
    <property type="evidence" value="ECO:0007669"/>
    <property type="project" value="UniProtKB-UniRule"/>
</dbReference>
<dbReference type="STRING" id="39480.EUAN_22500"/>
<evidence type="ECO:0000256" key="2">
    <source>
        <dbReference type="HAMAP-Rule" id="MF_00984"/>
    </source>
</evidence>
<comment type="caution">
    <text evidence="5">The sequence shown here is derived from an EMBL/GenBank/DDBJ whole genome shotgun (WGS) entry which is preliminary data.</text>
</comment>
<dbReference type="SUPFAM" id="SSF50249">
    <property type="entry name" value="Nucleic acid-binding proteins"/>
    <property type="match status" value="1"/>
</dbReference>
<dbReference type="EMBL" id="MKIE01000014">
    <property type="protein sequence ID" value="OHW61400.1"/>
    <property type="molecule type" value="Genomic_DNA"/>
</dbReference>
<evidence type="ECO:0000313" key="5">
    <source>
        <dbReference type="EMBL" id="OHW61400.1"/>
    </source>
</evidence>
<dbReference type="OrthoDB" id="9809878at2"/>
<protein>
    <recommendedName>
        <fullName evidence="2 3">Single-stranded DNA-binding protein</fullName>
        <shortName evidence="2">SSB</shortName>
    </recommendedName>
</protein>
<comment type="caution">
    <text evidence="2">Lacks conserved residue(s) required for the propagation of feature annotation.</text>
</comment>
<dbReference type="InterPro" id="IPR000424">
    <property type="entry name" value="Primosome_PriB/ssb"/>
</dbReference>
<evidence type="ECO:0000256" key="3">
    <source>
        <dbReference type="PIRNR" id="PIRNR002070"/>
    </source>
</evidence>
<dbReference type="Proteomes" id="UP000180254">
    <property type="component" value="Unassembled WGS sequence"/>
</dbReference>
<dbReference type="CDD" id="cd04496">
    <property type="entry name" value="SSB_OBF"/>
    <property type="match status" value="1"/>
</dbReference>
<dbReference type="Gene3D" id="2.40.50.140">
    <property type="entry name" value="Nucleic acid-binding proteins"/>
    <property type="match status" value="1"/>
</dbReference>
<dbReference type="GO" id="GO:0009295">
    <property type="term" value="C:nucleoid"/>
    <property type="evidence" value="ECO:0007669"/>
    <property type="project" value="TreeGrafter"/>
</dbReference>
<dbReference type="PROSITE" id="PS50935">
    <property type="entry name" value="SSB"/>
    <property type="match status" value="1"/>
</dbReference>
<dbReference type="AlphaFoldDB" id="A0A1S1V4S9"/>
<comment type="subunit">
    <text evidence="2">Homotetramer.</text>
</comment>
<dbReference type="PIRSF" id="PIRSF002070">
    <property type="entry name" value="SSB"/>
    <property type="match status" value="1"/>
</dbReference>
<name>A0A1S1V4S9_9FIRM</name>
<dbReference type="RefSeq" id="WP_071064503.1">
    <property type="nucleotide sequence ID" value="NZ_MKIE01000014.1"/>
</dbReference>
<evidence type="ECO:0000256" key="4">
    <source>
        <dbReference type="SAM" id="MobiDB-lite"/>
    </source>
</evidence>
<sequence length="140" mass="15331">MNSVVLIGRLCRDPELRYLPNGGTAVCNFSIAVDKPLSKDKKQEMESAGQPTADFINIVVWGKMGENSANYLKKGRNVAIQGRIQTGSYTAADGNKRYTTDVVAERVQFIDWGSSNKQSDDSAPAGFHVDNSIDDEDVPF</sequence>
<keyword evidence="6" id="KW-1185">Reference proteome</keyword>
<organism evidence="5 6">
    <name type="scientific">Andreesenia angusta</name>
    <dbReference type="NCBI Taxonomy" id="39480"/>
    <lineage>
        <taxon>Bacteria</taxon>
        <taxon>Bacillati</taxon>
        <taxon>Bacillota</taxon>
        <taxon>Tissierellia</taxon>
        <taxon>Tissierellales</taxon>
        <taxon>Gottschalkiaceae</taxon>
        <taxon>Andreesenia</taxon>
    </lineage>
</organism>
<reference evidence="5 6" key="1">
    <citation type="submission" date="2016-09" db="EMBL/GenBank/DDBJ databases">
        <title>Genome sequence of Eubacterium angustum.</title>
        <authorList>
            <person name="Poehlein A."/>
            <person name="Daniel R."/>
        </authorList>
    </citation>
    <scope>NUCLEOTIDE SEQUENCE [LARGE SCALE GENOMIC DNA]</scope>
    <source>
        <strain evidence="5 6">DSM 1989</strain>
    </source>
</reference>
<evidence type="ECO:0000256" key="1">
    <source>
        <dbReference type="ARBA" id="ARBA00023125"/>
    </source>
</evidence>
<feature type="region of interest" description="Disordered" evidence="4">
    <location>
        <begin position="114"/>
        <end position="140"/>
    </location>
</feature>
<proteinExistence type="inferred from homology"/>
<evidence type="ECO:0000313" key="6">
    <source>
        <dbReference type="Proteomes" id="UP000180254"/>
    </source>
</evidence>
<dbReference type="PANTHER" id="PTHR10302">
    <property type="entry name" value="SINGLE-STRANDED DNA-BINDING PROTEIN"/>
    <property type="match status" value="1"/>
</dbReference>
<dbReference type="GO" id="GO:0006260">
    <property type="term" value="P:DNA replication"/>
    <property type="evidence" value="ECO:0007669"/>
    <property type="project" value="InterPro"/>
</dbReference>
<dbReference type="InterPro" id="IPR011344">
    <property type="entry name" value="ssDNA-bd"/>
</dbReference>